<keyword evidence="5" id="KW-0482">Metalloprotease</keyword>
<evidence type="ECO:0000256" key="1">
    <source>
        <dbReference type="ARBA" id="ARBA00022670"/>
    </source>
</evidence>
<organism evidence="8 9">
    <name type="scientific">Rubrobacter marinus</name>
    <dbReference type="NCBI Taxonomy" id="2653852"/>
    <lineage>
        <taxon>Bacteria</taxon>
        <taxon>Bacillati</taxon>
        <taxon>Actinomycetota</taxon>
        <taxon>Rubrobacteria</taxon>
        <taxon>Rubrobacterales</taxon>
        <taxon>Rubrobacteraceae</taxon>
        <taxon>Rubrobacter</taxon>
    </lineage>
</organism>
<dbReference type="KEGG" id="rmar:GBA65_21875"/>
<dbReference type="GO" id="GO:0006508">
    <property type="term" value="P:proteolysis"/>
    <property type="evidence" value="ECO:0007669"/>
    <property type="project" value="UniProtKB-KW"/>
</dbReference>
<name>A0A6G8Q3Q1_9ACTN</name>
<dbReference type="GO" id="GO:0008237">
    <property type="term" value="F:metallopeptidase activity"/>
    <property type="evidence" value="ECO:0007669"/>
    <property type="project" value="UniProtKB-KW"/>
</dbReference>
<evidence type="ECO:0000256" key="2">
    <source>
        <dbReference type="ARBA" id="ARBA00022723"/>
    </source>
</evidence>
<dbReference type="AlphaFoldDB" id="A0A6G8Q3Q1"/>
<keyword evidence="4" id="KW-0862">Zinc</keyword>
<evidence type="ECO:0000256" key="3">
    <source>
        <dbReference type="ARBA" id="ARBA00022801"/>
    </source>
</evidence>
<dbReference type="GO" id="GO:0046872">
    <property type="term" value="F:metal ion binding"/>
    <property type="evidence" value="ECO:0007669"/>
    <property type="project" value="UniProtKB-KW"/>
</dbReference>
<dbReference type="InterPro" id="IPR028090">
    <property type="entry name" value="JAB_dom_prok"/>
</dbReference>
<dbReference type="RefSeq" id="WP_166398796.1">
    <property type="nucleotide sequence ID" value="NZ_CP045122.1"/>
</dbReference>
<feature type="region of interest" description="Disordered" evidence="6">
    <location>
        <begin position="1"/>
        <end position="72"/>
    </location>
</feature>
<evidence type="ECO:0000256" key="6">
    <source>
        <dbReference type="SAM" id="MobiDB-lite"/>
    </source>
</evidence>
<reference evidence="8 9" key="1">
    <citation type="submission" date="2019-10" db="EMBL/GenBank/DDBJ databases">
        <title>Rubrobacter sp nov SCSIO 52915 isolated from a deep-sea sediment in the South China Sea.</title>
        <authorList>
            <person name="Chen R.W."/>
        </authorList>
    </citation>
    <scope>NUCLEOTIDE SEQUENCE [LARGE SCALE GENOMIC DNA]</scope>
    <source>
        <strain evidence="8 9">SCSIO 52915</strain>
        <plasmid evidence="8 9">unnamed1</plasmid>
    </source>
</reference>
<evidence type="ECO:0000313" key="8">
    <source>
        <dbReference type="EMBL" id="QIN81086.1"/>
    </source>
</evidence>
<feature type="compositionally biased region" description="Low complexity" evidence="6">
    <location>
        <begin position="49"/>
        <end position="66"/>
    </location>
</feature>
<keyword evidence="8" id="KW-0614">Plasmid</keyword>
<keyword evidence="9" id="KW-1185">Reference proteome</keyword>
<evidence type="ECO:0000256" key="5">
    <source>
        <dbReference type="ARBA" id="ARBA00023049"/>
    </source>
</evidence>
<sequence length="336" mass="37516">MSEQDKDQGTAQGAPQGTMEPEALFDMTPKKPEPEKKQPEKKQPEKGKGAAAGKSASKATSASPTKYAEGTEVRYQRHTLTLPKEMTAKEVLDWMSEDDFPELKYEETELRYDKEKNRLVPVRKAQKKGAVGPRSALSVLLEAPDEDAGPYPPVFRILGLDGVYEVRSSPLGSYCARVEGGASLTEGFFPTVPPCPAGHLKRIVEIFKERPDKEALVIVVYDSEEGEYHLVWQGDVADRGRVEYTPLPDDERYLVYAEIHSHHSMSPFFSRDDDASEKKLGVYGVVGHVDRERPVGVFRYPCGRLDSGETRFLPLRAEEIFTPAPAVWSIIDQPYA</sequence>
<evidence type="ECO:0000256" key="4">
    <source>
        <dbReference type="ARBA" id="ARBA00022833"/>
    </source>
</evidence>
<accession>A0A6G8Q3Q1</accession>
<evidence type="ECO:0000313" key="9">
    <source>
        <dbReference type="Proteomes" id="UP000502706"/>
    </source>
</evidence>
<geneLocation type="plasmid" evidence="8 9">
    <name>unnamed1</name>
</geneLocation>
<feature type="domain" description="JAB" evidence="7">
    <location>
        <begin position="211"/>
        <end position="289"/>
    </location>
</feature>
<dbReference type="Pfam" id="PF14464">
    <property type="entry name" value="Prok-JAB"/>
    <property type="match status" value="1"/>
</dbReference>
<protein>
    <recommendedName>
        <fullName evidence="7">JAB domain-containing protein</fullName>
    </recommendedName>
</protein>
<keyword evidence="2" id="KW-0479">Metal-binding</keyword>
<dbReference type="Proteomes" id="UP000502706">
    <property type="component" value="Plasmid unnamed1"/>
</dbReference>
<evidence type="ECO:0000259" key="7">
    <source>
        <dbReference type="Pfam" id="PF14464"/>
    </source>
</evidence>
<dbReference type="EMBL" id="CP045122">
    <property type="protein sequence ID" value="QIN81086.1"/>
    <property type="molecule type" value="Genomic_DNA"/>
</dbReference>
<feature type="compositionally biased region" description="Basic and acidic residues" evidence="6">
    <location>
        <begin position="28"/>
        <end position="48"/>
    </location>
</feature>
<gene>
    <name evidence="8" type="ORF">GBA65_21875</name>
</gene>
<keyword evidence="1" id="KW-0645">Protease</keyword>
<proteinExistence type="predicted"/>
<keyword evidence="3" id="KW-0378">Hydrolase</keyword>